<name>A0A4U1FRJ3_MONMO</name>
<evidence type="ECO:0000256" key="1">
    <source>
        <dbReference type="ARBA" id="ARBA00022722"/>
    </source>
</evidence>
<comment type="catalytic activity">
    <reaction evidence="5">
        <text>a 3'-end uridylyl-uridine-RNA = a 3'-end 2',3'-cyclophospho-uridine-RNA + uridine</text>
        <dbReference type="Rhea" id="RHEA:46052"/>
        <dbReference type="Rhea" id="RHEA-COMP:17384"/>
        <dbReference type="Rhea" id="RHEA-COMP:17385"/>
        <dbReference type="ChEBI" id="CHEBI:16704"/>
        <dbReference type="ChEBI" id="CHEBI:85643"/>
        <dbReference type="ChEBI" id="CHEBI:85644"/>
    </reaction>
    <physiologicalReaction direction="left-to-right" evidence="5">
        <dbReference type="Rhea" id="RHEA:46053"/>
    </physiologicalReaction>
</comment>
<comment type="caution">
    <text evidence="11">The sequence shown here is derived from an EMBL/GenBank/DDBJ whole genome shotgun (WGS) entry which is preliminary data.</text>
</comment>
<keyword evidence="2" id="KW-0378">Hydrolase</keyword>
<evidence type="ECO:0000256" key="6">
    <source>
        <dbReference type="ARBA" id="ARBA00029305"/>
    </source>
</evidence>
<dbReference type="GO" id="GO:0016829">
    <property type="term" value="F:lyase activity"/>
    <property type="evidence" value="ECO:0007669"/>
    <property type="project" value="UniProtKB-KW"/>
</dbReference>
<gene>
    <name evidence="11" type="ORF">EI555_018053</name>
</gene>
<dbReference type="Pfam" id="PF09749">
    <property type="entry name" value="HVSL"/>
    <property type="match status" value="1"/>
</dbReference>
<dbReference type="GO" id="GO:0005634">
    <property type="term" value="C:nucleus"/>
    <property type="evidence" value="ECO:0007669"/>
    <property type="project" value="TreeGrafter"/>
</dbReference>
<keyword evidence="3" id="KW-0456">Lyase</keyword>
<evidence type="ECO:0000256" key="9">
    <source>
        <dbReference type="ARBA" id="ARBA00046102"/>
    </source>
</evidence>
<comment type="catalytic activity">
    <reaction evidence="6">
        <text>a 3'-end uridylyl-adenosine-RNA = a 3'-end 2',3'-cyclophospho-uridine-RNA + adenosine</text>
        <dbReference type="Rhea" id="RHEA:67896"/>
        <dbReference type="Rhea" id="RHEA-COMP:17385"/>
        <dbReference type="Rhea" id="RHEA-COMP:17386"/>
        <dbReference type="ChEBI" id="CHEBI:16335"/>
        <dbReference type="ChEBI" id="CHEBI:85644"/>
        <dbReference type="ChEBI" id="CHEBI:176518"/>
    </reaction>
    <physiologicalReaction direction="left-to-right" evidence="6">
        <dbReference type="Rhea" id="RHEA:67897"/>
    </physiologicalReaction>
</comment>
<dbReference type="GO" id="GO:0000175">
    <property type="term" value="F:3'-5'-RNA exonuclease activity"/>
    <property type="evidence" value="ECO:0007669"/>
    <property type="project" value="TreeGrafter"/>
</dbReference>
<dbReference type="GO" id="GO:0034477">
    <property type="term" value="P:U6 snRNA 3'-end processing"/>
    <property type="evidence" value="ECO:0007669"/>
    <property type="project" value="InterPro"/>
</dbReference>
<protein>
    <recommendedName>
        <fullName evidence="7">U6 snRNA phosphodiesterase 1</fullName>
    </recommendedName>
    <alternativeName>
        <fullName evidence="8">3'-5' RNA exonuclease USB1</fullName>
    </alternativeName>
</protein>
<evidence type="ECO:0000256" key="10">
    <source>
        <dbReference type="SAM" id="MobiDB-lite"/>
    </source>
</evidence>
<evidence type="ECO:0000313" key="11">
    <source>
        <dbReference type="EMBL" id="TKC52604.1"/>
    </source>
</evidence>
<proteinExistence type="predicted"/>
<feature type="region of interest" description="Disordered" evidence="10">
    <location>
        <begin position="1"/>
        <end position="47"/>
    </location>
</feature>
<reference evidence="12" key="1">
    <citation type="journal article" date="2019" name="IScience">
        <title>Narwhal Genome Reveals Long-Term Low Genetic Diversity despite Current Large Abundance Size.</title>
        <authorList>
            <person name="Westbury M.V."/>
            <person name="Petersen B."/>
            <person name="Garde E."/>
            <person name="Heide-Jorgensen M.P."/>
            <person name="Lorenzen E.D."/>
        </authorList>
    </citation>
    <scope>NUCLEOTIDE SEQUENCE [LARGE SCALE GENOMIC DNA]</scope>
</reference>
<keyword evidence="4" id="KW-0539">Nucleus</keyword>
<dbReference type="EMBL" id="RWIC01000024">
    <property type="protein sequence ID" value="TKC52604.1"/>
    <property type="molecule type" value="Genomic_DNA"/>
</dbReference>
<dbReference type="PANTHER" id="PTHR13522">
    <property type="entry name" value="U6 SNRNA PHOSPHODIESTERASE 1"/>
    <property type="match status" value="1"/>
</dbReference>
<keyword evidence="1" id="KW-0540">Nuclease</keyword>
<dbReference type="Proteomes" id="UP000308365">
    <property type="component" value="Unassembled WGS sequence"/>
</dbReference>
<dbReference type="InterPro" id="IPR027521">
    <property type="entry name" value="Usb1"/>
</dbReference>
<evidence type="ECO:0000256" key="8">
    <source>
        <dbReference type="ARBA" id="ARBA00030030"/>
    </source>
</evidence>
<evidence type="ECO:0000256" key="2">
    <source>
        <dbReference type="ARBA" id="ARBA00022801"/>
    </source>
</evidence>
<evidence type="ECO:0000256" key="3">
    <source>
        <dbReference type="ARBA" id="ARBA00023239"/>
    </source>
</evidence>
<evidence type="ECO:0000256" key="5">
    <source>
        <dbReference type="ARBA" id="ARBA00029300"/>
    </source>
</evidence>
<sequence length="185" mass="20177">MSAALQVGYSSSGSEDEAEAGARGRPGTGGRSRGQSPFPSQKLPVPDSVLDRFLGTEEWSEDGSAKHGGRVLTFPHEWGNWAAHVYVTWLERVEAGEAQKGDIRARIFQAEQAKRTALVIEQVLAAWHSPRGPPSPLLLNREDIQTEGGPLMQPWNFALLPTPSSFQAAFLGLNTVVKLIRFQSD</sequence>
<evidence type="ECO:0000256" key="7">
    <source>
        <dbReference type="ARBA" id="ARBA00029543"/>
    </source>
</evidence>
<evidence type="ECO:0000256" key="4">
    <source>
        <dbReference type="ARBA" id="ARBA00023242"/>
    </source>
</evidence>
<comment type="function">
    <text evidence="9">3'-5' RNA exonuclease that trims the 3' end of oligo(U) and oligo(A) tracts of the pre-U6 small nuclear RNA (snRNA) molecule, leading to the formation of a mature U6 snRNA 3' end-terminated with a 2',3'-cyclic phosphate. Participates in the U6 snRNA 3' end processing that prevents U6 snRNA degradation. In addition also removes uridines from the 3' end of U6atac snRNA and possibly the vault RNA VTRNA1-1.</text>
</comment>
<evidence type="ECO:0000313" key="12">
    <source>
        <dbReference type="Proteomes" id="UP000308365"/>
    </source>
</evidence>
<dbReference type="PANTHER" id="PTHR13522:SF3">
    <property type="entry name" value="U6 SNRNA PHOSPHODIESTERASE 1"/>
    <property type="match status" value="1"/>
</dbReference>
<organism evidence="11 12">
    <name type="scientific">Monodon monoceros</name>
    <name type="common">Narwhal</name>
    <name type="synonym">Ceratodon monodon</name>
    <dbReference type="NCBI Taxonomy" id="40151"/>
    <lineage>
        <taxon>Eukaryota</taxon>
        <taxon>Metazoa</taxon>
        <taxon>Chordata</taxon>
        <taxon>Craniata</taxon>
        <taxon>Vertebrata</taxon>
        <taxon>Euteleostomi</taxon>
        <taxon>Mammalia</taxon>
        <taxon>Eutheria</taxon>
        <taxon>Laurasiatheria</taxon>
        <taxon>Artiodactyla</taxon>
        <taxon>Whippomorpha</taxon>
        <taxon>Cetacea</taxon>
        <taxon>Odontoceti</taxon>
        <taxon>Monodontidae</taxon>
        <taxon>Monodon</taxon>
    </lineage>
</organism>
<accession>A0A4U1FRJ3</accession>
<dbReference type="AlphaFoldDB" id="A0A4U1FRJ3"/>